<accession>A0ABU6RIH8</accession>
<dbReference type="Proteomes" id="UP001341840">
    <property type="component" value="Unassembled WGS sequence"/>
</dbReference>
<dbReference type="EMBL" id="JASCZI010030599">
    <property type="protein sequence ID" value="MED6123827.1"/>
    <property type="molecule type" value="Genomic_DNA"/>
</dbReference>
<sequence>MKLTKLIIGGKEIKSNPTKYLRINFKINLKGERWKLGAKVWIDGQDQSSTKREIQGQQKEGSSTTLCSAKSHFAMAGTHPQPWPLLCQLQTVLLHKKTKHLVLEATQPYKRSVQPRKGQGEKFYPNI</sequence>
<organism evidence="1 2">
    <name type="scientific">Stylosanthes scabra</name>
    <dbReference type="NCBI Taxonomy" id="79078"/>
    <lineage>
        <taxon>Eukaryota</taxon>
        <taxon>Viridiplantae</taxon>
        <taxon>Streptophyta</taxon>
        <taxon>Embryophyta</taxon>
        <taxon>Tracheophyta</taxon>
        <taxon>Spermatophyta</taxon>
        <taxon>Magnoliopsida</taxon>
        <taxon>eudicotyledons</taxon>
        <taxon>Gunneridae</taxon>
        <taxon>Pentapetalae</taxon>
        <taxon>rosids</taxon>
        <taxon>fabids</taxon>
        <taxon>Fabales</taxon>
        <taxon>Fabaceae</taxon>
        <taxon>Papilionoideae</taxon>
        <taxon>50 kb inversion clade</taxon>
        <taxon>dalbergioids sensu lato</taxon>
        <taxon>Dalbergieae</taxon>
        <taxon>Pterocarpus clade</taxon>
        <taxon>Stylosanthes</taxon>
    </lineage>
</organism>
<evidence type="ECO:0000313" key="2">
    <source>
        <dbReference type="Proteomes" id="UP001341840"/>
    </source>
</evidence>
<reference evidence="1 2" key="1">
    <citation type="journal article" date="2023" name="Plants (Basel)">
        <title>Bridging the Gap: Combining Genomics and Transcriptomics Approaches to Understand Stylosanthes scabra, an Orphan Legume from the Brazilian Caatinga.</title>
        <authorList>
            <person name="Ferreira-Neto J.R.C."/>
            <person name="da Silva M.D."/>
            <person name="Binneck E."/>
            <person name="de Melo N.F."/>
            <person name="da Silva R.H."/>
            <person name="de Melo A.L.T.M."/>
            <person name="Pandolfi V."/>
            <person name="Bustamante F.O."/>
            <person name="Brasileiro-Vidal A.C."/>
            <person name="Benko-Iseppon A.M."/>
        </authorList>
    </citation>
    <scope>NUCLEOTIDE SEQUENCE [LARGE SCALE GENOMIC DNA]</scope>
    <source>
        <tissue evidence="1">Leaves</tissue>
    </source>
</reference>
<comment type="caution">
    <text evidence="1">The sequence shown here is derived from an EMBL/GenBank/DDBJ whole genome shotgun (WGS) entry which is preliminary data.</text>
</comment>
<protein>
    <submittedName>
        <fullName evidence="1">Uncharacterized protein</fullName>
    </submittedName>
</protein>
<gene>
    <name evidence="1" type="ORF">PIB30_053093</name>
</gene>
<evidence type="ECO:0000313" key="1">
    <source>
        <dbReference type="EMBL" id="MED6123827.1"/>
    </source>
</evidence>
<name>A0ABU6RIH8_9FABA</name>
<keyword evidence="2" id="KW-1185">Reference proteome</keyword>
<proteinExistence type="predicted"/>